<keyword evidence="1" id="KW-0472">Membrane</keyword>
<reference evidence="3" key="1">
    <citation type="journal article" date="2020" name="mSystems">
        <title>Genome- and Community-Level Interaction Insights into Carbon Utilization and Element Cycling Functions of Hydrothermarchaeota in Hydrothermal Sediment.</title>
        <authorList>
            <person name="Zhou Z."/>
            <person name="Liu Y."/>
            <person name="Xu W."/>
            <person name="Pan J."/>
            <person name="Luo Z.H."/>
            <person name="Li M."/>
        </authorList>
    </citation>
    <scope>NUCLEOTIDE SEQUENCE [LARGE SCALE GENOMIC DNA]</scope>
    <source>
        <strain evidence="3">SpSt-783</strain>
    </source>
</reference>
<keyword evidence="1" id="KW-0812">Transmembrane</keyword>
<protein>
    <submittedName>
        <fullName evidence="3">DUF4340 domain-containing protein</fullName>
    </submittedName>
</protein>
<keyword evidence="1" id="KW-1133">Transmembrane helix</keyword>
<organism evidence="3">
    <name type="scientific">candidate division WOR-3 bacterium</name>
    <dbReference type="NCBI Taxonomy" id="2052148"/>
    <lineage>
        <taxon>Bacteria</taxon>
        <taxon>Bacteria division WOR-3</taxon>
    </lineage>
</organism>
<name>A0A7C6AF97_UNCW3</name>
<feature type="transmembrane region" description="Helical" evidence="1">
    <location>
        <begin position="6"/>
        <end position="24"/>
    </location>
</feature>
<evidence type="ECO:0000259" key="2">
    <source>
        <dbReference type="Pfam" id="PF14238"/>
    </source>
</evidence>
<dbReference type="EMBL" id="DTHJ01000049">
    <property type="protein sequence ID" value="HHS62413.1"/>
    <property type="molecule type" value="Genomic_DNA"/>
</dbReference>
<evidence type="ECO:0000313" key="3">
    <source>
        <dbReference type="EMBL" id="HHS62413.1"/>
    </source>
</evidence>
<dbReference type="InterPro" id="IPR025641">
    <property type="entry name" value="DUF4340"/>
</dbReference>
<dbReference type="Pfam" id="PF14238">
    <property type="entry name" value="DUF4340"/>
    <property type="match status" value="1"/>
</dbReference>
<proteinExistence type="predicted"/>
<comment type="caution">
    <text evidence="3">The sequence shown here is derived from an EMBL/GenBank/DDBJ whole genome shotgun (WGS) entry which is preliminary data.</text>
</comment>
<evidence type="ECO:0000256" key="1">
    <source>
        <dbReference type="SAM" id="Phobius"/>
    </source>
</evidence>
<sequence>MKYKNIIILVCIIIVLLLITLMTGKKPQTRPIIPIDGLQTIIIQRQNDTTEIEIKNNNYQIVKPISYSGDSSTISYLIRSLQNLKLGEVISKRQEKFDDFEVGDNGIKLILKGKKETAFYIGRYAGDYQNSYFRFDKDNKVYLVRGLSKHQVDLKPDDWRDKRILKIDKELIEKISIDDKEIIKRDTVWLCGDKTIEKYKIDGVLFSLSDLRATGFSDTSTFQAKNRIKIKTSGGGEFILEIGEKRDYSYLVKLPDKPNIFLLSEYTVNNFFNLIAEQGKKKK</sequence>
<accession>A0A7C6AF97</accession>
<gene>
    <name evidence="3" type="ORF">ENV70_02185</name>
</gene>
<dbReference type="AlphaFoldDB" id="A0A7C6AF97"/>
<feature type="domain" description="DUF4340" evidence="2">
    <location>
        <begin position="61"/>
        <end position="220"/>
    </location>
</feature>